<feature type="transmembrane region" description="Helical" evidence="6">
    <location>
        <begin position="339"/>
        <end position="360"/>
    </location>
</feature>
<feature type="transmembrane region" description="Helical" evidence="6">
    <location>
        <begin position="42"/>
        <end position="66"/>
    </location>
</feature>
<evidence type="ECO:0000256" key="3">
    <source>
        <dbReference type="ARBA" id="ARBA00022692"/>
    </source>
</evidence>
<dbReference type="Pfam" id="PF01943">
    <property type="entry name" value="Polysacc_synt"/>
    <property type="match status" value="1"/>
</dbReference>
<evidence type="ECO:0000256" key="4">
    <source>
        <dbReference type="ARBA" id="ARBA00022989"/>
    </source>
</evidence>
<dbReference type="KEGG" id="cagg:HYG79_15545"/>
<evidence type="ECO:0000256" key="1">
    <source>
        <dbReference type="ARBA" id="ARBA00004651"/>
    </source>
</evidence>
<feature type="transmembrane region" description="Helical" evidence="6">
    <location>
        <begin position="439"/>
        <end position="457"/>
    </location>
</feature>
<evidence type="ECO:0000256" key="6">
    <source>
        <dbReference type="SAM" id="Phobius"/>
    </source>
</evidence>
<feature type="transmembrane region" description="Helical" evidence="6">
    <location>
        <begin position="463"/>
        <end position="484"/>
    </location>
</feature>
<organism evidence="7 8">
    <name type="scientific">Costertonia aggregata</name>
    <dbReference type="NCBI Taxonomy" id="343403"/>
    <lineage>
        <taxon>Bacteria</taxon>
        <taxon>Pseudomonadati</taxon>
        <taxon>Bacteroidota</taxon>
        <taxon>Flavobacteriia</taxon>
        <taxon>Flavobacteriales</taxon>
        <taxon>Flavobacteriaceae</taxon>
        <taxon>Costertonia</taxon>
    </lineage>
</organism>
<dbReference type="InterPro" id="IPR050833">
    <property type="entry name" value="Poly_Biosynth_Transport"/>
</dbReference>
<feature type="transmembrane region" description="Helical" evidence="6">
    <location>
        <begin position="161"/>
        <end position="179"/>
    </location>
</feature>
<feature type="transmembrane region" description="Helical" evidence="6">
    <location>
        <begin position="185"/>
        <end position="204"/>
    </location>
</feature>
<dbReference type="EMBL" id="CP058595">
    <property type="protein sequence ID" value="QLG46703.1"/>
    <property type="molecule type" value="Genomic_DNA"/>
</dbReference>
<reference evidence="7 8" key="1">
    <citation type="journal article" date="2006" name="Int. J. Syst. Evol. Microbiol.">
        <title>Costertonia aggregata gen. nov., sp. nov., a mesophilic marine bacterium of the family Flavobacteriaceae, isolated from a mature biofilm.</title>
        <authorList>
            <person name="Kwon K.K."/>
            <person name="Lee Y.K."/>
            <person name="Lee H.K."/>
        </authorList>
    </citation>
    <scope>NUCLEOTIDE SEQUENCE [LARGE SCALE GENOMIC DNA]</scope>
    <source>
        <strain evidence="7 8">KCCM 42265</strain>
    </source>
</reference>
<evidence type="ECO:0000313" key="7">
    <source>
        <dbReference type="EMBL" id="QLG46703.1"/>
    </source>
</evidence>
<dbReference type="PANTHER" id="PTHR30250">
    <property type="entry name" value="PST FAMILY PREDICTED COLANIC ACID TRANSPORTER"/>
    <property type="match status" value="1"/>
</dbReference>
<keyword evidence="5 6" id="KW-0472">Membrane</keyword>
<feature type="transmembrane region" description="Helical" evidence="6">
    <location>
        <begin position="311"/>
        <end position="333"/>
    </location>
</feature>
<dbReference type="RefSeq" id="WP_179242982.1">
    <property type="nucleotide sequence ID" value="NZ_CP058595.1"/>
</dbReference>
<dbReference type="PANTHER" id="PTHR30250:SF26">
    <property type="entry name" value="PSMA PROTEIN"/>
    <property type="match status" value="1"/>
</dbReference>
<protein>
    <submittedName>
        <fullName evidence="7">Oligosaccharide flippase family protein</fullName>
    </submittedName>
</protein>
<proteinExistence type="predicted"/>
<feature type="transmembrane region" description="Helical" evidence="6">
    <location>
        <begin position="9"/>
        <end position="30"/>
    </location>
</feature>
<feature type="transmembrane region" description="Helical" evidence="6">
    <location>
        <begin position="372"/>
        <end position="392"/>
    </location>
</feature>
<evidence type="ECO:0000256" key="2">
    <source>
        <dbReference type="ARBA" id="ARBA00022475"/>
    </source>
</evidence>
<sequence length="506" mass="56835">MSQLKKGAFLNYTTIILTNVVGLFLTPFIIKQLGDAEYGLYTLIGAFVGYIAVLDFGLTNTVVRFVAKYRAEKDKEGEENFLATTMIIYAVISTLVIIVGTICYFNIDSIFENSLNPKQMESAKIMFAILIVSLAIVLPAGVFDGVCFGYEKFVFPKMTKIIRYVLRSLLVVGVLLLGGDAVSMVILDVSLNVIFITIMMVYVFRNLKVKFKLHDFNKRLLRKIFGYSIWIFIFVLVGQFQWRVGQMVLGIVANPVTVAIFAVGVMLGTYYGAFSTAISGVFLPRATQMTVHNATPEQLTDMMIKIGRLSFIALMYILGAFLLYGKQFVYLWVGESYHNSWLIALIIMFAYTLPLVQGFGNSILEARNKLSFKAIIYLVFLILGTVLGGFLAKTYGAVGMISGSVAGWVVVQNVMNYYYHKVIQINILRFFKELLHKTLPVFVLTLIIGYAINMVPGQGWLNFIIKAVLYSAVYILLMFTLGTIRFEKQLMKKTLSPLFNKLKVNA</sequence>
<name>A0A7H9AT99_9FLAO</name>
<keyword evidence="3 6" id="KW-0812">Transmembrane</keyword>
<feature type="transmembrane region" description="Helical" evidence="6">
    <location>
        <begin position="398"/>
        <end position="419"/>
    </location>
</feature>
<dbReference type="GO" id="GO:0005886">
    <property type="term" value="C:plasma membrane"/>
    <property type="evidence" value="ECO:0007669"/>
    <property type="project" value="UniProtKB-SubCell"/>
</dbReference>
<dbReference type="AlphaFoldDB" id="A0A7H9AT99"/>
<dbReference type="Proteomes" id="UP000509302">
    <property type="component" value="Chromosome"/>
</dbReference>
<gene>
    <name evidence="7" type="ORF">HYG79_15545</name>
</gene>
<feature type="transmembrane region" description="Helical" evidence="6">
    <location>
        <begin position="248"/>
        <end position="273"/>
    </location>
</feature>
<evidence type="ECO:0000313" key="8">
    <source>
        <dbReference type="Proteomes" id="UP000509302"/>
    </source>
</evidence>
<keyword evidence="8" id="KW-1185">Reference proteome</keyword>
<feature type="transmembrane region" description="Helical" evidence="6">
    <location>
        <begin position="224"/>
        <end position="242"/>
    </location>
</feature>
<accession>A0A7H9AT99</accession>
<comment type="subcellular location">
    <subcellularLocation>
        <location evidence="1">Cell membrane</location>
        <topology evidence="1">Multi-pass membrane protein</topology>
    </subcellularLocation>
</comment>
<feature type="transmembrane region" description="Helical" evidence="6">
    <location>
        <begin position="127"/>
        <end position="149"/>
    </location>
</feature>
<keyword evidence="2" id="KW-1003">Cell membrane</keyword>
<evidence type="ECO:0000256" key="5">
    <source>
        <dbReference type="ARBA" id="ARBA00023136"/>
    </source>
</evidence>
<feature type="transmembrane region" description="Helical" evidence="6">
    <location>
        <begin position="87"/>
        <end position="107"/>
    </location>
</feature>
<dbReference type="InterPro" id="IPR002797">
    <property type="entry name" value="Polysacc_synth"/>
</dbReference>
<keyword evidence="4 6" id="KW-1133">Transmembrane helix</keyword>